<comment type="function">
    <text evidence="1">Multidrug efflux pump.</text>
</comment>
<feature type="transmembrane region" description="Helical" evidence="6">
    <location>
        <begin position="134"/>
        <end position="158"/>
    </location>
</feature>
<evidence type="ECO:0000256" key="5">
    <source>
        <dbReference type="ARBA" id="ARBA00031636"/>
    </source>
</evidence>
<proteinExistence type="inferred from homology"/>
<keyword evidence="6" id="KW-0472">Membrane</keyword>
<keyword evidence="6" id="KW-0812">Transmembrane</keyword>
<evidence type="ECO:0000313" key="7">
    <source>
        <dbReference type="EMBL" id="WCC80453.1"/>
    </source>
</evidence>
<keyword evidence="4" id="KW-0813">Transport</keyword>
<reference evidence="7 8" key="2">
    <citation type="submission" date="2023-06" db="EMBL/GenBank/DDBJ databases">
        <title>The Gram-positive Non-spore-bearing Anaerobic Bacilli of Human Feces.</title>
        <authorList>
            <person name="Eggerth A.H."/>
        </authorList>
    </citation>
    <scope>NUCLEOTIDE SEQUENCE [LARGE SCALE GENOMIC DNA]</scope>
    <source>
        <strain evidence="7 8">CBA3108</strain>
    </source>
</reference>
<feature type="transmembrane region" description="Helical" evidence="6">
    <location>
        <begin position="38"/>
        <end position="58"/>
    </location>
</feature>
<dbReference type="PANTHER" id="PTHR43298:SF2">
    <property type="entry name" value="FMN_FAD EXPORTER YEEO-RELATED"/>
    <property type="match status" value="1"/>
</dbReference>
<dbReference type="PANTHER" id="PTHR43298">
    <property type="entry name" value="MULTIDRUG RESISTANCE PROTEIN NORM-RELATED"/>
    <property type="match status" value="1"/>
</dbReference>
<dbReference type="Proteomes" id="UP001212097">
    <property type="component" value="Chromosome"/>
</dbReference>
<evidence type="ECO:0000256" key="3">
    <source>
        <dbReference type="ARBA" id="ARBA00020268"/>
    </source>
</evidence>
<keyword evidence="8" id="KW-1185">Reference proteome</keyword>
<comment type="similarity">
    <text evidence="2">Belongs to the multi antimicrobial extrusion (MATE) (TC 2.A.66.1) family.</text>
</comment>
<evidence type="ECO:0000256" key="6">
    <source>
        <dbReference type="SAM" id="Phobius"/>
    </source>
</evidence>
<evidence type="ECO:0000256" key="2">
    <source>
        <dbReference type="ARBA" id="ARBA00010199"/>
    </source>
</evidence>
<gene>
    <name evidence="7" type="ORF">O6R08_02720</name>
</gene>
<name>A0ABY7QZI5_9ACTN</name>
<feature type="transmembrane region" description="Helical" evidence="6">
    <location>
        <begin position="12"/>
        <end position="32"/>
    </location>
</feature>
<reference evidence="7 8" key="1">
    <citation type="submission" date="2023-01" db="EMBL/GenBank/DDBJ databases">
        <authorList>
            <person name="Lee S.H."/>
            <person name="Jung H.S."/>
            <person name="Yun J.U."/>
        </authorList>
    </citation>
    <scope>NUCLEOTIDE SEQUENCE [LARGE SCALE GENOMIC DNA]</scope>
    <source>
        <strain evidence="7 8">CBA3108</strain>
    </source>
</reference>
<feature type="transmembrane region" description="Helical" evidence="6">
    <location>
        <begin position="429"/>
        <end position="447"/>
    </location>
</feature>
<dbReference type="InterPro" id="IPR050222">
    <property type="entry name" value="MATE_MdtK"/>
</dbReference>
<dbReference type="InterPro" id="IPR002528">
    <property type="entry name" value="MATE_fam"/>
</dbReference>
<evidence type="ECO:0000256" key="1">
    <source>
        <dbReference type="ARBA" id="ARBA00003408"/>
    </source>
</evidence>
<sequence length="468" mass="49049">MTVAQQREAIGYGEVYSLALPIAGVQLAGVALTTTDVFMLQTLGVAAIAGGGLAMQFYNQIRTMCVGMVTAAGNLVAEAAVPWKRGERDGQVAHEVRRAVRSGMAVGTASAILGAVLVIALGALVLVLPVDQHVAHLTFAMTLTLGPGLLPMVWLNVLRQFAVGMRRPGSLLVVTLISIGVNAGANAFFLWAVSALGWSAAWGTAGIGASTAFVQVFTLCAFAWTLRRDSELGQLFAFIPRKGDMAAIRELVRLGIPVSLTYGSEAAITTIAGLVMGVVGPVALAAHMVVNQLAYIVYQVCIGFSHGGSVLVSGVKGQGRDIVSLVTRRVLLSVWAYLSLIAVIWLTLGSFVVKLFLGGASRDTLRIATVLLCIAVLQQFAKGSQNVLVGLLRGLKDTTSGLKATLWGYWAVGVPAVVLLGLVARWDAYGVWIGLILGFGTTAILLARTLTIRISQLDQPSEAVVAAS</sequence>
<organism evidence="7 8">
    <name type="scientific">Cutibacterium equinum</name>
    <dbReference type="NCBI Taxonomy" id="3016342"/>
    <lineage>
        <taxon>Bacteria</taxon>
        <taxon>Bacillati</taxon>
        <taxon>Actinomycetota</taxon>
        <taxon>Actinomycetes</taxon>
        <taxon>Propionibacteriales</taxon>
        <taxon>Propionibacteriaceae</taxon>
        <taxon>Cutibacterium</taxon>
    </lineage>
</organism>
<dbReference type="Pfam" id="PF01554">
    <property type="entry name" value="MatE"/>
    <property type="match status" value="2"/>
</dbReference>
<evidence type="ECO:0000256" key="4">
    <source>
        <dbReference type="ARBA" id="ARBA00022448"/>
    </source>
</evidence>
<accession>A0ABY7QZI5</accession>
<keyword evidence="6" id="KW-1133">Transmembrane helix</keyword>
<feature type="transmembrane region" description="Helical" evidence="6">
    <location>
        <begin position="200"/>
        <end position="226"/>
    </location>
</feature>
<feature type="transmembrane region" description="Helical" evidence="6">
    <location>
        <begin position="104"/>
        <end position="128"/>
    </location>
</feature>
<feature type="transmembrane region" description="Helical" evidence="6">
    <location>
        <begin position="296"/>
        <end position="315"/>
    </location>
</feature>
<protein>
    <recommendedName>
        <fullName evidence="3">Probable multidrug resistance protein NorM</fullName>
    </recommendedName>
    <alternativeName>
        <fullName evidence="5">Multidrug-efflux transporter</fullName>
    </alternativeName>
</protein>
<feature type="transmembrane region" description="Helical" evidence="6">
    <location>
        <begin position="266"/>
        <end position="290"/>
    </location>
</feature>
<feature type="transmembrane region" description="Helical" evidence="6">
    <location>
        <begin position="402"/>
        <end position="423"/>
    </location>
</feature>
<evidence type="ECO:0000313" key="8">
    <source>
        <dbReference type="Proteomes" id="UP001212097"/>
    </source>
</evidence>
<feature type="transmembrane region" description="Helical" evidence="6">
    <location>
        <begin position="335"/>
        <end position="358"/>
    </location>
</feature>
<dbReference type="EMBL" id="CP115668">
    <property type="protein sequence ID" value="WCC80453.1"/>
    <property type="molecule type" value="Genomic_DNA"/>
</dbReference>
<feature type="transmembrane region" description="Helical" evidence="6">
    <location>
        <begin position="170"/>
        <end position="194"/>
    </location>
</feature>
<dbReference type="RefSeq" id="WP_271418634.1">
    <property type="nucleotide sequence ID" value="NZ_CP115668.1"/>
</dbReference>